<name>A0A6C0HAD2_9ZZZZ</name>
<dbReference type="EMBL" id="MN739919">
    <property type="protein sequence ID" value="QHT77562.1"/>
    <property type="molecule type" value="Genomic_DNA"/>
</dbReference>
<organism evidence="1">
    <name type="scientific">viral metagenome</name>
    <dbReference type="NCBI Taxonomy" id="1070528"/>
    <lineage>
        <taxon>unclassified sequences</taxon>
        <taxon>metagenomes</taxon>
        <taxon>organismal metagenomes</taxon>
    </lineage>
</organism>
<dbReference type="Gene3D" id="3.40.50.150">
    <property type="entry name" value="Vaccinia Virus protein VP39"/>
    <property type="match status" value="1"/>
</dbReference>
<dbReference type="AlphaFoldDB" id="A0A6C0HAD2"/>
<protein>
    <recommendedName>
        <fullName evidence="2">Methyltransferase domain-containing protein</fullName>
    </recommendedName>
</protein>
<dbReference type="InterPro" id="IPR029063">
    <property type="entry name" value="SAM-dependent_MTases_sf"/>
</dbReference>
<dbReference type="SUPFAM" id="SSF53335">
    <property type="entry name" value="S-adenosyl-L-methionine-dependent methyltransferases"/>
    <property type="match status" value="1"/>
</dbReference>
<reference evidence="1" key="1">
    <citation type="journal article" date="2020" name="Nature">
        <title>Giant virus diversity and host interactions through global metagenomics.</title>
        <authorList>
            <person name="Schulz F."/>
            <person name="Roux S."/>
            <person name="Paez-Espino D."/>
            <person name="Jungbluth S."/>
            <person name="Walsh D.A."/>
            <person name="Denef V.J."/>
            <person name="McMahon K.D."/>
            <person name="Konstantinidis K.T."/>
            <person name="Eloe-Fadrosh E.A."/>
            <person name="Kyrpides N.C."/>
            <person name="Woyke T."/>
        </authorList>
    </citation>
    <scope>NUCLEOTIDE SEQUENCE</scope>
    <source>
        <strain evidence="1">GVMAG-M-3300023179-86</strain>
    </source>
</reference>
<proteinExistence type="predicted"/>
<evidence type="ECO:0008006" key="2">
    <source>
        <dbReference type="Google" id="ProtNLM"/>
    </source>
</evidence>
<evidence type="ECO:0000313" key="1">
    <source>
        <dbReference type="EMBL" id="QHT77562.1"/>
    </source>
</evidence>
<sequence length="214" mass="25036">MKFLLFCFNIITMEEIFTNVYENKKWGDNNNNNYTGSSGSGSDVDYNKDTYVPFLKKFITDNKIKNVADLGCGDFRCGPLIYHDLDVSYTGYDAYKNVVEYNSTQHTLPKYSFIHLDFCNNKENIINGELCILKDVIQHWSLDNIYNFLDYLVEHKKFKYILICNCCYQVEDDTDIQIGDFRCLSSDYLPLKKYSAKKLYNYHSKEISVISCNL</sequence>
<accession>A0A6C0HAD2</accession>